<comment type="function">
    <text evidence="3">Toxic component of a type II toxin-antitoxin (TA) system.</text>
</comment>
<dbReference type="KEGG" id="scs:Sta7437_4574"/>
<evidence type="ECO:0000313" key="4">
    <source>
        <dbReference type="EMBL" id="AFZ38033.1"/>
    </source>
</evidence>
<proteinExistence type="inferred from homology"/>
<accession>K9XZS7</accession>
<dbReference type="GO" id="GO:0016787">
    <property type="term" value="F:hydrolase activity"/>
    <property type="evidence" value="ECO:0007669"/>
    <property type="project" value="UniProtKB-KW"/>
</dbReference>
<dbReference type="EC" id="3.1.-.-" evidence="3"/>
<dbReference type="Proteomes" id="UP000010473">
    <property type="component" value="Plasmid pSTA7437.01"/>
</dbReference>
<name>K9XZS7_STAC7</name>
<dbReference type="SUPFAM" id="SSF50118">
    <property type="entry name" value="Cell growth inhibitor/plasmid maintenance toxic component"/>
    <property type="match status" value="1"/>
</dbReference>
<dbReference type="AlphaFoldDB" id="K9XZS7"/>
<dbReference type="PIRSF" id="PIRSF033490">
    <property type="entry name" value="MazF"/>
    <property type="match status" value="1"/>
</dbReference>
<evidence type="ECO:0000256" key="3">
    <source>
        <dbReference type="PIRNR" id="PIRNR033490"/>
    </source>
</evidence>
<dbReference type="PANTHER" id="PTHR33988:SF1">
    <property type="entry name" value="ENDORIBONUCLEASE MAZF7-RELATED"/>
    <property type="match status" value="1"/>
</dbReference>
<geneLocation type="plasmid" evidence="4 5">
    <name>pSTA7437.01</name>
</geneLocation>
<dbReference type="Gene3D" id="2.30.30.110">
    <property type="match status" value="1"/>
</dbReference>
<gene>
    <name evidence="4" type="ordered locus">Sta7437_4574</name>
</gene>
<keyword evidence="3" id="KW-0255">Endonuclease</keyword>
<dbReference type="OrthoDB" id="9793906at2"/>
<organism evidence="4 5">
    <name type="scientific">Stanieria cyanosphaera (strain ATCC 29371 / PCC 7437)</name>
    <dbReference type="NCBI Taxonomy" id="111780"/>
    <lineage>
        <taxon>Bacteria</taxon>
        <taxon>Bacillati</taxon>
        <taxon>Cyanobacteriota</taxon>
        <taxon>Cyanophyceae</taxon>
        <taxon>Pleurocapsales</taxon>
        <taxon>Dermocarpellaceae</taxon>
        <taxon>Stanieria</taxon>
    </lineage>
</organism>
<keyword evidence="4" id="KW-0614">Plasmid</keyword>
<protein>
    <recommendedName>
        <fullName evidence="3">mRNA interferase</fullName>
        <ecNumber evidence="3">3.1.-.-</ecNumber>
    </recommendedName>
</protein>
<dbReference type="EMBL" id="CP003654">
    <property type="protein sequence ID" value="AFZ38033.1"/>
    <property type="molecule type" value="Genomic_DNA"/>
</dbReference>
<keyword evidence="2" id="KW-1277">Toxin-antitoxin system</keyword>
<dbReference type="PANTHER" id="PTHR33988">
    <property type="entry name" value="ENDORIBONUCLEASE MAZF-RELATED"/>
    <property type="match status" value="1"/>
</dbReference>
<dbReference type="GO" id="GO:0016075">
    <property type="term" value="P:rRNA catabolic process"/>
    <property type="evidence" value="ECO:0007669"/>
    <property type="project" value="TreeGrafter"/>
</dbReference>
<evidence type="ECO:0000313" key="5">
    <source>
        <dbReference type="Proteomes" id="UP000010473"/>
    </source>
</evidence>
<reference evidence="5" key="1">
    <citation type="journal article" date="2013" name="Proc. Natl. Acad. Sci. U.S.A.">
        <title>Improving the coverage of the cyanobacterial phylum using diversity-driven genome sequencing.</title>
        <authorList>
            <person name="Shih P.M."/>
            <person name="Wu D."/>
            <person name="Latifi A."/>
            <person name="Axen S.D."/>
            <person name="Fewer D.P."/>
            <person name="Talla E."/>
            <person name="Calteau A."/>
            <person name="Cai F."/>
            <person name="Tandeau de Marsac N."/>
            <person name="Rippka R."/>
            <person name="Herdman M."/>
            <person name="Sivonen K."/>
            <person name="Coursin T."/>
            <person name="Laurent T."/>
            <person name="Goodwin L."/>
            <person name="Nolan M."/>
            <person name="Davenport K.W."/>
            <person name="Han C.S."/>
            <person name="Rubin E.M."/>
            <person name="Eisen J.A."/>
            <person name="Woyke T."/>
            <person name="Gugger M."/>
            <person name="Kerfeld C.A."/>
        </authorList>
    </citation>
    <scope>NUCLEOTIDE SEQUENCE [LARGE SCALE GENOMIC DNA]</scope>
    <source>
        <strain evidence="5">ATCC 29371 / PCC 7437</strain>
        <plasmid evidence="5">Plasmid pSTA7437.01</plasmid>
    </source>
</reference>
<keyword evidence="3" id="KW-0378">Hydrolase</keyword>
<evidence type="ECO:0000256" key="2">
    <source>
        <dbReference type="ARBA" id="ARBA00022649"/>
    </source>
</evidence>
<dbReference type="RefSeq" id="WP_015211942.1">
    <property type="nucleotide sequence ID" value="NC_019765.1"/>
</dbReference>
<dbReference type="HOGENOM" id="CLU_121823_1_1_3"/>
<dbReference type="GO" id="GO:0004521">
    <property type="term" value="F:RNA endonuclease activity"/>
    <property type="evidence" value="ECO:0007669"/>
    <property type="project" value="TreeGrafter"/>
</dbReference>
<dbReference type="InterPro" id="IPR011067">
    <property type="entry name" value="Plasmid_toxin/cell-grow_inhib"/>
</dbReference>
<dbReference type="Pfam" id="PF02452">
    <property type="entry name" value="PemK_toxin"/>
    <property type="match status" value="1"/>
</dbReference>
<keyword evidence="5" id="KW-1185">Reference proteome</keyword>
<evidence type="ECO:0000256" key="1">
    <source>
        <dbReference type="ARBA" id="ARBA00007521"/>
    </source>
</evidence>
<dbReference type="GO" id="GO:0003677">
    <property type="term" value="F:DNA binding"/>
    <property type="evidence" value="ECO:0007669"/>
    <property type="project" value="InterPro"/>
</dbReference>
<keyword evidence="3" id="KW-0540">Nuclease</keyword>
<sequence>MSSPVYRQLEIRWIDLEPTRGAETQKKRPCVIIQADIVNQGSKTIIIAPILPGHKNWPFAVNVKPSKSNGLDKERHINLKQMRAVDVSRIQNRQGILEQQYLKPLQEAIKIIFAL</sequence>
<comment type="similarity">
    <text evidence="1 3">Belongs to the PemK/MazF family.</text>
</comment>
<dbReference type="GO" id="GO:0006402">
    <property type="term" value="P:mRNA catabolic process"/>
    <property type="evidence" value="ECO:0007669"/>
    <property type="project" value="TreeGrafter"/>
</dbReference>
<dbReference type="InterPro" id="IPR003477">
    <property type="entry name" value="PemK-like"/>
</dbReference>